<dbReference type="EMBL" id="LAQJ01000232">
    <property type="protein sequence ID" value="KKO18847.1"/>
    <property type="molecule type" value="Genomic_DNA"/>
</dbReference>
<organism evidence="1 2">
    <name type="scientific">Candidatus Brocadia fulgida</name>
    <dbReference type="NCBI Taxonomy" id="380242"/>
    <lineage>
        <taxon>Bacteria</taxon>
        <taxon>Pseudomonadati</taxon>
        <taxon>Planctomycetota</taxon>
        <taxon>Candidatus Brocadiia</taxon>
        <taxon>Candidatus Brocadiales</taxon>
        <taxon>Candidatus Brocadiaceae</taxon>
        <taxon>Candidatus Brocadia</taxon>
    </lineage>
</organism>
<comment type="caution">
    <text evidence="1">The sequence shown here is derived from an EMBL/GenBank/DDBJ whole genome shotgun (WGS) entry which is preliminary data.</text>
</comment>
<reference evidence="1 2" key="1">
    <citation type="journal article" date="2013" name="BMC Microbiol.">
        <title>Identification of the type II cytochrome c maturation pathway in anammox bacteria by comparative genomics.</title>
        <authorList>
            <person name="Ferousi C."/>
            <person name="Speth D.R."/>
            <person name="Reimann J."/>
            <person name="Op den Camp H.J."/>
            <person name="Allen J.W."/>
            <person name="Keltjens J.T."/>
            <person name="Jetten M.S."/>
        </authorList>
    </citation>
    <scope>NUCLEOTIDE SEQUENCE [LARGE SCALE GENOMIC DNA]</scope>
    <source>
        <strain evidence="1">RU1</strain>
    </source>
</reference>
<accession>A0A0M2USM5</accession>
<gene>
    <name evidence="1" type="ORF">BROFUL_02440</name>
</gene>
<name>A0A0M2USM5_9BACT</name>
<dbReference type="AlphaFoldDB" id="A0A0M2USM5"/>
<evidence type="ECO:0000313" key="1">
    <source>
        <dbReference type="EMBL" id="KKO18847.1"/>
    </source>
</evidence>
<dbReference type="Proteomes" id="UP000034954">
    <property type="component" value="Unassembled WGS sequence"/>
</dbReference>
<protein>
    <submittedName>
        <fullName evidence="1">Uncharacterized protein</fullName>
    </submittedName>
</protein>
<sequence length="33" mass="4065">MRTRDFKRENHIEKNYPVKNGTIIRQVFLEIAF</sequence>
<keyword evidence="2" id="KW-1185">Reference proteome</keyword>
<proteinExistence type="predicted"/>
<evidence type="ECO:0000313" key="2">
    <source>
        <dbReference type="Proteomes" id="UP000034954"/>
    </source>
</evidence>